<dbReference type="EMBL" id="MU157868">
    <property type="protein sequence ID" value="KAF9526721.1"/>
    <property type="molecule type" value="Genomic_DNA"/>
</dbReference>
<accession>A0A9P6EC45</accession>
<feature type="region of interest" description="Disordered" evidence="1">
    <location>
        <begin position="216"/>
        <end position="238"/>
    </location>
</feature>
<evidence type="ECO:0000313" key="3">
    <source>
        <dbReference type="Proteomes" id="UP000807306"/>
    </source>
</evidence>
<dbReference type="AlphaFoldDB" id="A0A9P6EC45"/>
<dbReference type="Pfam" id="PF18759">
    <property type="entry name" value="Plavaka"/>
    <property type="match status" value="1"/>
</dbReference>
<sequence>MYCSGMVCKPFTHGFPRANIHELLAPDLLHQIIKGTFKDHLVTWVINYIQHWTGNDSKALMKVQHISLTDAVFFLPAIVGHIPDQMVRALSFFMEFCYLVCQLVLDTNDLASIDAAIANFHCDHDIFDNVRPDGYSLPRQHSLVHYTTLIQEFGAPNGLCSSITESKHIKAVKEPRRRSSHFEALGQMLVTNQRVDKLAAAHVDFQARGMLRTPLFRPPDPLPTIHEDNNDNDGGDIDEEVDSEVIIAKQAIPNVAWSPKAFGASIGVPHLPNLISRFLYEQEHLNKLNDPNMNLNLDDIPLSDCPQYSRKIRPVPSAIAIYYSSSDKSGICGMHRERIRAVSSWRGGPSHYDCVFVVHDPDEPGFCGLHVARVHSFFSIQQHKLHYPCALVSWFSKIGNNPCSTTGMWIVEPDFDVTRSRAMSVISIDSIYQGAHLIGNAGRHYIPRTLTFNRSLDAFQSFYVNKYIDHHAHEIAF</sequence>
<gene>
    <name evidence="2" type="ORF">CPB83DRAFT_937299</name>
</gene>
<dbReference type="InterPro" id="IPR041078">
    <property type="entry name" value="Plavaka"/>
</dbReference>
<dbReference type="OrthoDB" id="3199698at2759"/>
<proteinExistence type="predicted"/>
<dbReference type="Proteomes" id="UP000807306">
    <property type="component" value="Unassembled WGS sequence"/>
</dbReference>
<evidence type="ECO:0000256" key="1">
    <source>
        <dbReference type="SAM" id="MobiDB-lite"/>
    </source>
</evidence>
<reference evidence="2" key="1">
    <citation type="submission" date="2020-11" db="EMBL/GenBank/DDBJ databases">
        <authorList>
            <consortium name="DOE Joint Genome Institute"/>
            <person name="Ahrendt S."/>
            <person name="Riley R."/>
            <person name="Andreopoulos W."/>
            <person name="Labutti K."/>
            <person name="Pangilinan J."/>
            <person name="Ruiz-Duenas F.J."/>
            <person name="Barrasa J.M."/>
            <person name="Sanchez-Garcia M."/>
            <person name="Camarero S."/>
            <person name="Miyauchi S."/>
            <person name="Serrano A."/>
            <person name="Linde D."/>
            <person name="Babiker R."/>
            <person name="Drula E."/>
            <person name="Ayuso-Fernandez I."/>
            <person name="Pacheco R."/>
            <person name="Padilla G."/>
            <person name="Ferreira P."/>
            <person name="Barriuso J."/>
            <person name="Kellner H."/>
            <person name="Castanera R."/>
            <person name="Alfaro M."/>
            <person name="Ramirez L."/>
            <person name="Pisabarro A.G."/>
            <person name="Kuo A."/>
            <person name="Tritt A."/>
            <person name="Lipzen A."/>
            <person name="He G."/>
            <person name="Yan M."/>
            <person name="Ng V."/>
            <person name="Cullen D."/>
            <person name="Martin F."/>
            <person name="Rosso M.-N."/>
            <person name="Henrissat B."/>
            <person name="Hibbett D."/>
            <person name="Martinez A.T."/>
            <person name="Grigoriev I.V."/>
        </authorList>
    </citation>
    <scope>NUCLEOTIDE SEQUENCE</scope>
    <source>
        <strain evidence="2">CBS 506.95</strain>
    </source>
</reference>
<organism evidence="2 3">
    <name type="scientific">Crepidotus variabilis</name>
    <dbReference type="NCBI Taxonomy" id="179855"/>
    <lineage>
        <taxon>Eukaryota</taxon>
        <taxon>Fungi</taxon>
        <taxon>Dikarya</taxon>
        <taxon>Basidiomycota</taxon>
        <taxon>Agaricomycotina</taxon>
        <taxon>Agaricomycetes</taxon>
        <taxon>Agaricomycetidae</taxon>
        <taxon>Agaricales</taxon>
        <taxon>Agaricineae</taxon>
        <taxon>Crepidotaceae</taxon>
        <taxon>Crepidotus</taxon>
    </lineage>
</organism>
<evidence type="ECO:0000313" key="2">
    <source>
        <dbReference type="EMBL" id="KAF9526721.1"/>
    </source>
</evidence>
<keyword evidence="3" id="KW-1185">Reference proteome</keyword>
<name>A0A9P6EC45_9AGAR</name>
<comment type="caution">
    <text evidence="2">The sequence shown here is derived from an EMBL/GenBank/DDBJ whole genome shotgun (WGS) entry which is preliminary data.</text>
</comment>
<protein>
    <submittedName>
        <fullName evidence="2">Uncharacterized protein</fullName>
    </submittedName>
</protein>